<dbReference type="AlphaFoldDB" id="A0A4Q9R8T7"/>
<feature type="domain" description="FecR protein" evidence="1">
    <location>
        <begin position="134"/>
        <end position="225"/>
    </location>
</feature>
<proteinExistence type="predicted"/>
<dbReference type="Proteomes" id="UP000292639">
    <property type="component" value="Unassembled WGS sequence"/>
</dbReference>
<organism evidence="3 4">
    <name type="scientific">Stutzerimonas kirkiae</name>
    <dbReference type="NCBI Taxonomy" id="2211392"/>
    <lineage>
        <taxon>Bacteria</taxon>
        <taxon>Pseudomonadati</taxon>
        <taxon>Pseudomonadota</taxon>
        <taxon>Gammaproteobacteria</taxon>
        <taxon>Pseudomonadales</taxon>
        <taxon>Pseudomonadaceae</taxon>
        <taxon>Stutzerimonas</taxon>
    </lineage>
</organism>
<dbReference type="GO" id="GO:0016989">
    <property type="term" value="F:sigma factor antagonist activity"/>
    <property type="evidence" value="ECO:0007669"/>
    <property type="project" value="TreeGrafter"/>
</dbReference>
<sequence length="339" mass="37249">MRAAGSRAIQCDGVLTVTDTHYRHLKQAADWYALLCDETVDESQRAAWRRWLEQDPAHRKAWSVVEKVGERFEPFREESHRKPAYDALRAPDMASIGRRRALLSLGVLAVAGLAGWRTLRDTPLADHLAALTTDYATGTGERRELALADGSRAWLNTLSALDIDYGPRQRLLHLRTGELLLEASRDPRGPLRVTTRHGEVAGEGATFGLCHQAGGLCVSVFSGTVDILNGAGARARLEQGRQLTFSASGPLGPPLPVEAARRSWSKGVYVAEGVSLQRFVEELGRHRHGYLGCSPEVAALRVVGSFPLADTERALDMLPLALPVRIRRVMPWWVSIEAA</sequence>
<evidence type="ECO:0008006" key="5">
    <source>
        <dbReference type="Google" id="ProtNLM"/>
    </source>
</evidence>
<dbReference type="InterPro" id="IPR032623">
    <property type="entry name" value="FecR_N"/>
</dbReference>
<dbReference type="Pfam" id="PF04773">
    <property type="entry name" value="FecR"/>
    <property type="match status" value="1"/>
</dbReference>
<evidence type="ECO:0000259" key="2">
    <source>
        <dbReference type="Pfam" id="PF16220"/>
    </source>
</evidence>
<dbReference type="EMBL" id="QJUP01000012">
    <property type="protein sequence ID" value="TBU96526.1"/>
    <property type="molecule type" value="Genomic_DNA"/>
</dbReference>
<dbReference type="Gene3D" id="2.60.120.1440">
    <property type="match status" value="1"/>
</dbReference>
<dbReference type="PANTHER" id="PTHR30273:SF2">
    <property type="entry name" value="PROTEIN FECR"/>
    <property type="match status" value="1"/>
</dbReference>
<dbReference type="InterPro" id="IPR006860">
    <property type="entry name" value="FecR"/>
</dbReference>
<name>A0A4Q9R8T7_9GAMM</name>
<dbReference type="PIRSF" id="PIRSF018266">
    <property type="entry name" value="FecR"/>
    <property type="match status" value="1"/>
</dbReference>
<accession>A0A4Q9R8T7</accession>
<protein>
    <recommendedName>
        <fullName evidence="5">FecR family protein</fullName>
    </recommendedName>
</protein>
<dbReference type="InterPro" id="IPR012373">
    <property type="entry name" value="Ferrdict_sens_TM"/>
</dbReference>
<evidence type="ECO:0000313" key="3">
    <source>
        <dbReference type="EMBL" id="TBU96526.1"/>
    </source>
</evidence>
<comment type="caution">
    <text evidence="3">The sequence shown here is derived from an EMBL/GenBank/DDBJ whole genome shotgun (WGS) entry which is preliminary data.</text>
</comment>
<dbReference type="Pfam" id="PF16220">
    <property type="entry name" value="DUF4880"/>
    <property type="match status" value="1"/>
</dbReference>
<reference evidence="3 4" key="1">
    <citation type="submission" date="2018-06" db="EMBL/GenBank/DDBJ databases">
        <title>Three novel Pseudomonas species isolated from symptomatic oak.</title>
        <authorList>
            <person name="Bueno-Gonzalez V."/>
            <person name="Brady C."/>
        </authorList>
    </citation>
    <scope>NUCLEOTIDE SEQUENCE [LARGE SCALE GENOMIC DNA]</scope>
    <source>
        <strain evidence="3 4">P17C</strain>
    </source>
</reference>
<feature type="domain" description="FecR N-terminal" evidence="2">
    <location>
        <begin position="26"/>
        <end position="67"/>
    </location>
</feature>
<evidence type="ECO:0000259" key="1">
    <source>
        <dbReference type="Pfam" id="PF04773"/>
    </source>
</evidence>
<dbReference type="OrthoDB" id="1099576at2"/>
<dbReference type="PANTHER" id="PTHR30273">
    <property type="entry name" value="PERIPLASMIC SIGNAL SENSOR AND SIGMA FACTOR ACTIVATOR FECR-RELATED"/>
    <property type="match status" value="1"/>
</dbReference>
<gene>
    <name evidence="3" type="ORF">DNJ96_10290</name>
</gene>
<keyword evidence="4" id="KW-1185">Reference proteome</keyword>
<evidence type="ECO:0000313" key="4">
    <source>
        <dbReference type="Proteomes" id="UP000292639"/>
    </source>
</evidence>